<evidence type="ECO:0000256" key="3">
    <source>
        <dbReference type="ARBA" id="ARBA00022692"/>
    </source>
</evidence>
<keyword evidence="6 8" id="KW-0472">Membrane</keyword>
<evidence type="ECO:0000313" key="11">
    <source>
        <dbReference type="Proteomes" id="UP001159428"/>
    </source>
</evidence>
<evidence type="ECO:0000256" key="1">
    <source>
        <dbReference type="ARBA" id="ARBA00004141"/>
    </source>
</evidence>
<dbReference type="GO" id="GO:0070679">
    <property type="term" value="F:inositol 1,4,5 trisphosphate binding"/>
    <property type="evidence" value="ECO:0007669"/>
    <property type="project" value="TreeGrafter"/>
</dbReference>
<dbReference type="GO" id="GO:0005886">
    <property type="term" value="C:plasma membrane"/>
    <property type="evidence" value="ECO:0007669"/>
    <property type="project" value="TreeGrafter"/>
</dbReference>
<keyword evidence="5" id="KW-0406">Ion transport</keyword>
<gene>
    <name evidence="10" type="ORF">PMEA_00022226</name>
</gene>
<feature type="transmembrane region" description="Helical" evidence="8">
    <location>
        <begin position="426"/>
        <end position="444"/>
    </location>
</feature>
<feature type="transmembrane region" description="Helical" evidence="8">
    <location>
        <begin position="504"/>
        <end position="526"/>
    </location>
</feature>
<name>A0AAU9VVB1_9CNID</name>
<dbReference type="InterPro" id="IPR002153">
    <property type="entry name" value="TRPC_channel"/>
</dbReference>
<accession>A0AAU9VVB1</accession>
<evidence type="ECO:0000256" key="5">
    <source>
        <dbReference type="ARBA" id="ARBA00023065"/>
    </source>
</evidence>
<dbReference type="PRINTS" id="PR01097">
    <property type="entry name" value="TRNSRECEPTRP"/>
</dbReference>
<evidence type="ECO:0000259" key="9">
    <source>
        <dbReference type="Pfam" id="PF00520"/>
    </source>
</evidence>
<dbReference type="PANTHER" id="PTHR10117:SF54">
    <property type="entry name" value="TRANSIENT RECEPTOR POTENTIAL-GAMMA PROTEIN"/>
    <property type="match status" value="1"/>
</dbReference>
<feature type="transmembrane region" description="Helical" evidence="8">
    <location>
        <begin position="310"/>
        <end position="328"/>
    </location>
</feature>
<evidence type="ECO:0000256" key="7">
    <source>
        <dbReference type="ARBA" id="ARBA00023303"/>
    </source>
</evidence>
<keyword evidence="4 8" id="KW-1133">Transmembrane helix</keyword>
<keyword evidence="3 8" id="KW-0812">Transmembrane</keyword>
<dbReference type="EMBL" id="CALNXJ010000004">
    <property type="protein sequence ID" value="CAH3037609.1"/>
    <property type="molecule type" value="Genomic_DNA"/>
</dbReference>
<evidence type="ECO:0000256" key="2">
    <source>
        <dbReference type="ARBA" id="ARBA00022448"/>
    </source>
</evidence>
<feature type="transmembrane region" description="Helical" evidence="8">
    <location>
        <begin position="464"/>
        <end position="483"/>
    </location>
</feature>
<dbReference type="AlphaFoldDB" id="A0AAU9VVB1"/>
<feature type="domain" description="Ion transport" evidence="9">
    <location>
        <begin position="358"/>
        <end position="619"/>
    </location>
</feature>
<comment type="subcellular location">
    <subcellularLocation>
        <location evidence="1">Membrane</location>
        <topology evidence="1">Multi-pass membrane protein</topology>
    </subcellularLocation>
</comment>
<dbReference type="PANTHER" id="PTHR10117">
    <property type="entry name" value="TRANSIENT RECEPTOR POTENTIAL CHANNEL"/>
    <property type="match status" value="1"/>
</dbReference>
<reference evidence="10 11" key="1">
    <citation type="submission" date="2022-05" db="EMBL/GenBank/DDBJ databases">
        <authorList>
            <consortium name="Genoscope - CEA"/>
            <person name="William W."/>
        </authorList>
    </citation>
    <scope>NUCLEOTIDE SEQUENCE [LARGE SCALE GENOMIC DNA]</scope>
</reference>
<evidence type="ECO:0000256" key="6">
    <source>
        <dbReference type="ARBA" id="ARBA00023136"/>
    </source>
</evidence>
<dbReference type="Proteomes" id="UP001159428">
    <property type="component" value="Unassembled WGS sequence"/>
</dbReference>
<protein>
    <recommendedName>
        <fullName evidence="9">Ion transport domain-containing protein</fullName>
    </recommendedName>
</protein>
<dbReference type="Pfam" id="PF00520">
    <property type="entry name" value="Ion_trans"/>
    <property type="match status" value="1"/>
</dbReference>
<evidence type="ECO:0000256" key="4">
    <source>
        <dbReference type="ARBA" id="ARBA00022989"/>
    </source>
</evidence>
<feature type="transmembrane region" description="Helical" evidence="8">
    <location>
        <begin position="587"/>
        <end position="608"/>
    </location>
</feature>
<dbReference type="GO" id="GO:0015279">
    <property type="term" value="F:store-operated calcium channel activity"/>
    <property type="evidence" value="ECO:0007669"/>
    <property type="project" value="TreeGrafter"/>
</dbReference>
<sequence length="765" mass="90176">MAAHVDAAIDEQPEGGSNVYEDFLDAISRGTKDDVERFLRQANSDECRDSRDEDPTCVSHKRQLTKALEDEDAVTVWKLIARAKESELKTIENLNKTCETVAENECLKEKGLIKYLWGKLRGQIRSARGRDTSACIFRESRPPQTEFQHEEEQQWIRILSDPLYIGLEWLWRNNSQLTSTAIQYPKRRESKLEDIIEAALDDAYLLEKIARYEHHYSRDEYYKRALECEKFAADVVEGCNFSQLQEIMDTDGNGCLMAKKPKNLNTSLILLKFAADKKQKDASPKCQWILNEIIYYEWPGWRDKSRLTKLAWFFFQLLLVAVSSVFYIPIRLVRKFYRCCNNEKIWEFRELYEHPYSKFINHTMWYLVFLSMIFLTSFDDKFETSPTGLIWCDYVVLSFVLGLLLQEFLEARRQGIYIYISKWWNVVDTLIILTFLASFAVWLLSCLYFRKWKPEEAAFVLADVLYASASVMAYFHLTHIFQVDSILGPLQLSLYKMLKDVQRFLFIFLVLYFSFTNGVVKVYSYYESSKTELQRKWNHTENEESHPYADHKSAFIALFWLLLGLVEEDKIEVKDPVFALTATFGRLFLMAYVICTVIVALNMLIAMMNNSFERIMKNSEIEWKYSRSRMWLEWIDKGNTMPAPINMVYYTLYGSILFADKVSGKFREKCCCRRGNGRDEITARKERRKETMKELVMKYLRGRYFEKCEEDNLSGDKTTDDKKWESGKKESSQFIEENIKLLRRLVDRQAKELAKLNKMMDTLVK</sequence>
<evidence type="ECO:0000313" key="10">
    <source>
        <dbReference type="EMBL" id="CAH3037609.1"/>
    </source>
</evidence>
<keyword evidence="2" id="KW-0813">Transport</keyword>
<dbReference type="GO" id="GO:0051480">
    <property type="term" value="P:regulation of cytosolic calcium ion concentration"/>
    <property type="evidence" value="ECO:0007669"/>
    <property type="project" value="TreeGrafter"/>
</dbReference>
<organism evidence="10 11">
    <name type="scientific">Pocillopora meandrina</name>
    <dbReference type="NCBI Taxonomy" id="46732"/>
    <lineage>
        <taxon>Eukaryota</taxon>
        <taxon>Metazoa</taxon>
        <taxon>Cnidaria</taxon>
        <taxon>Anthozoa</taxon>
        <taxon>Hexacorallia</taxon>
        <taxon>Scleractinia</taxon>
        <taxon>Astrocoeniina</taxon>
        <taxon>Pocilloporidae</taxon>
        <taxon>Pocillopora</taxon>
    </lineage>
</organism>
<evidence type="ECO:0000256" key="8">
    <source>
        <dbReference type="SAM" id="Phobius"/>
    </source>
</evidence>
<feature type="transmembrane region" description="Helical" evidence="8">
    <location>
        <begin position="388"/>
        <end position="405"/>
    </location>
</feature>
<dbReference type="GO" id="GO:0034703">
    <property type="term" value="C:cation channel complex"/>
    <property type="evidence" value="ECO:0007669"/>
    <property type="project" value="TreeGrafter"/>
</dbReference>
<comment type="caution">
    <text evidence="10">The sequence shown here is derived from an EMBL/GenBank/DDBJ whole genome shotgun (WGS) entry which is preliminary data.</text>
</comment>
<proteinExistence type="predicted"/>
<keyword evidence="11" id="KW-1185">Reference proteome</keyword>
<keyword evidence="7" id="KW-0407">Ion channel</keyword>
<feature type="transmembrane region" description="Helical" evidence="8">
    <location>
        <begin position="359"/>
        <end position="376"/>
    </location>
</feature>
<dbReference type="InterPro" id="IPR005821">
    <property type="entry name" value="Ion_trans_dom"/>
</dbReference>